<evidence type="ECO:0000256" key="1">
    <source>
        <dbReference type="ARBA" id="ARBA00022737"/>
    </source>
</evidence>
<dbReference type="PANTHER" id="PTHR47926:SF452">
    <property type="entry name" value="PENTATRICOPEPTIDE REPEAT-CONTAINING PROTEIN"/>
    <property type="match status" value="1"/>
</dbReference>
<proteinExistence type="predicted"/>
<dbReference type="EMBL" id="PKPP01012332">
    <property type="protein sequence ID" value="PWA42550.1"/>
    <property type="molecule type" value="Genomic_DNA"/>
</dbReference>
<dbReference type="STRING" id="35608.A0A2U1L0R0"/>
<dbReference type="PANTHER" id="PTHR47926">
    <property type="entry name" value="PENTATRICOPEPTIDE REPEAT-CONTAINING PROTEIN"/>
    <property type="match status" value="1"/>
</dbReference>
<evidence type="ECO:0000313" key="4">
    <source>
        <dbReference type="Proteomes" id="UP000245207"/>
    </source>
</evidence>
<evidence type="ECO:0000256" key="2">
    <source>
        <dbReference type="PROSITE-ProRule" id="PRU00708"/>
    </source>
</evidence>
<dbReference type="Pfam" id="PF01535">
    <property type="entry name" value="PPR"/>
    <property type="match status" value="2"/>
</dbReference>
<dbReference type="InterPro" id="IPR011990">
    <property type="entry name" value="TPR-like_helical_dom_sf"/>
</dbReference>
<dbReference type="AlphaFoldDB" id="A0A2U1L0R0"/>
<organism evidence="3 4">
    <name type="scientific">Artemisia annua</name>
    <name type="common">Sweet wormwood</name>
    <dbReference type="NCBI Taxonomy" id="35608"/>
    <lineage>
        <taxon>Eukaryota</taxon>
        <taxon>Viridiplantae</taxon>
        <taxon>Streptophyta</taxon>
        <taxon>Embryophyta</taxon>
        <taxon>Tracheophyta</taxon>
        <taxon>Spermatophyta</taxon>
        <taxon>Magnoliopsida</taxon>
        <taxon>eudicotyledons</taxon>
        <taxon>Gunneridae</taxon>
        <taxon>Pentapetalae</taxon>
        <taxon>asterids</taxon>
        <taxon>campanulids</taxon>
        <taxon>Asterales</taxon>
        <taxon>Asteraceae</taxon>
        <taxon>Asteroideae</taxon>
        <taxon>Anthemideae</taxon>
        <taxon>Artemisiinae</taxon>
        <taxon>Artemisia</taxon>
    </lineage>
</organism>
<dbReference type="OrthoDB" id="185373at2759"/>
<dbReference type="InterPro" id="IPR046960">
    <property type="entry name" value="PPR_At4g14850-like_plant"/>
</dbReference>
<comment type="caution">
    <text evidence="3">The sequence shown here is derived from an EMBL/GenBank/DDBJ whole genome shotgun (WGS) entry which is preliminary data.</text>
</comment>
<dbReference type="InterPro" id="IPR002885">
    <property type="entry name" value="PPR_rpt"/>
</dbReference>
<accession>A0A2U1L0R0</accession>
<evidence type="ECO:0000313" key="3">
    <source>
        <dbReference type="EMBL" id="PWA42550.1"/>
    </source>
</evidence>
<feature type="repeat" description="PPR" evidence="2">
    <location>
        <begin position="5"/>
        <end position="39"/>
    </location>
</feature>
<keyword evidence="1" id="KW-0677">Repeat</keyword>
<dbReference type="Gene3D" id="1.25.40.10">
    <property type="entry name" value="Tetratricopeptide repeat domain"/>
    <property type="match status" value="2"/>
</dbReference>
<dbReference type="GO" id="GO:0003723">
    <property type="term" value="F:RNA binding"/>
    <property type="evidence" value="ECO:0007669"/>
    <property type="project" value="InterPro"/>
</dbReference>
<dbReference type="Pfam" id="PF13041">
    <property type="entry name" value="PPR_2"/>
    <property type="match status" value="2"/>
</dbReference>
<protein>
    <submittedName>
        <fullName evidence="3">Tetratricopeptide-like helical domain-containing protein</fullName>
    </submittedName>
</protein>
<gene>
    <name evidence="3" type="ORF">CTI12_AA542740</name>
</gene>
<dbReference type="NCBIfam" id="TIGR00756">
    <property type="entry name" value="PPR"/>
    <property type="match status" value="5"/>
</dbReference>
<sequence>MSERNAVTWNTMITGFSRLGNVDKARCLFDEMPVRNVASWAAMISGYVSNGCWNKGVEVFREMVRNGRVEPDEFTLCSVLGGCGRMGMIGLVLGKSIHGFIVRNEWELNVELGTALIDMYAKCGFLKDASLVFDMMRETNVVSWTALICGAAQNGYVNEARTLFERMQKMGVRPNEFTFTGILSACVQAGLVEEGRRYFQMIEEYGLKPNVHHYCCIVDLFGKAGELEDAYAVIMTMKPEANMNVWGSFLNSCKAENNFKMAERIIYKVIEMLRPEKDGGVYTLIADLFVMGEKWDDAERMRRLIVSQNVRKPRGASFISSRSDLRT</sequence>
<dbReference type="PROSITE" id="PS51375">
    <property type="entry name" value="PPR"/>
    <property type="match status" value="3"/>
</dbReference>
<feature type="repeat" description="PPR" evidence="2">
    <location>
        <begin position="140"/>
        <end position="174"/>
    </location>
</feature>
<dbReference type="Pfam" id="PF12854">
    <property type="entry name" value="PPR_1"/>
    <property type="match status" value="1"/>
</dbReference>
<dbReference type="FunFam" id="1.25.40.10:FF:000790">
    <property type="entry name" value="Pentatricopeptide repeat-containing protein"/>
    <property type="match status" value="1"/>
</dbReference>
<dbReference type="GO" id="GO:0009451">
    <property type="term" value="P:RNA modification"/>
    <property type="evidence" value="ECO:0007669"/>
    <property type="project" value="InterPro"/>
</dbReference>
<keyword evidence="4" id="KW-1185">Reference proteome</keyword>
<reference evidence="3 4" key="1">
    <citation type="journal article" date="2018" name="Mol. Plant">
        <title>The genome of Artemisia annua provides insight into the evolution of Asteraceae family and artemisinin biosynthesis.</title>
        <authorList>
            <person name="Shen Q."/>
            <person name="Zhang L."/>
            <person name="Liao Z."/>
            <person name="Wang S."/>
            <person name="Yan T."/>
            <person name="Shi P."/>
            <person name="Liu M."/>
            <person name="Fu X."/>
            <person name="Pan Q."/>
            <person name="Wang Y."/>
            <person name="Lv Z."/>
            <person name="Lu X."/>
            <person name="Zhang F."/>
            <person name="Jiang W."/>
            <person name="Ma Y."/>
            <person name="Chen M."/>
            <person name="Hao X."/>
            <person name="Li L."/>
            <person name="Tang Y."/>
            <person name="Lv G."/>
            <person name="Zhou Y."/>
            <person name="Sun X."/>
            <person name="Brodelius P.E."/>
            <person name="Rose J.K.C."/>
            <person name="Tang K."/>
        </authorList>
    </citation>
    <scope>NUCLEOTIDE SEQUENCE [LARGE SCALE GENOMIC DNA]</scope>
    <source>
        <strain evidence="4">cv. Huhao1</strain>
        <tissue evidence="3">Leaf</tissue>
    </source>
</reference>
<name>A0A2U1L0R0_ARTAN</name>
<feature type="repeat" description="PPR" evidence="2">
    <location>
        <begin position="175"/>
        <end position="209"/>
    </location>
</feature>
<dbReference type="Proteomes" id="UP000245207">
    <property type="component" value="Unassembled WGS sequence"/>
</dbReference>